<evidence type="ECO:0000256" key="3">
    <source>
        <dbReference type="ARBA" id="ARBA00022448"/>
    </source>
</evidence>
<dbReference type="CDD" id="cd03232">
    <property type="entry name" value="ABCG_PDR_domain2"/>
    <property type="match status" value="1"/>
</dbReference>
<keyword evidence="3" id="KW-0813">Transport</keyword>
<keyword evidence="8 10" id="KW-0472">Membrane</keyword>
<evidence type="ECO:0000256" key="9">
    <source>
        <dbReference type="SAM" id="MobiDB-lite"/>
    </source>
</evidence>
<dbReference type="PROSITE" id="PS00211">
    <property type="entry name" value="ABC_TRANSPORTER_1"/>
    <property type="match status" value="1"/>
</dbReference>
<dbReference type="Pfam" id="PF00005">
    <property type="entry name" value="ABC_tran"/>
    <property type="match status" value="2"/>
</dbReference>
<keyword evidence="5" id="KW-0547">Nucleotide-binding</keyword>
<dbReference type="InterPro" id="IPR013525">
    <property type="entry name" value="ABC2_TM"/>
</dbReference>
<dbReference type="Proteomes" id="UP000244855">
    <property type="component" value="Unassembled WGS sequence"/>
</dbReference>
<dbReference type="FunFam" id="3.40.50.300:FF:000881">
    <property type="entry name" value="ABC multidrug transporter A-1"/>
    <property type="match status" value="1"/>
</dbReference>
<feature type="transmembrane region" description="Helical" evidence="10">
    <location>
        <begin position="800"/>
        <end position="820"/>
    </location>
</feature>
<evidence type="ECO:0000256" key="2">
    <source>
        <dbReference type="ARBA" id="ARBA00006012"/>
    </source>
</evidence>
<feature type="transmembrane region" description="Helical" evidence="10">
    <location>
        <begin position="1257"/>
        <end position="1276"/>
    </location>
</feature>
<dbReference type="FunFam" id="3.40.50.300:FF:000054">
    <property type="entry name" value="ABC multidrug transporter atrF"/>
    <property type="match status" value="1"/>
</dbReference>
<feature type="transmembrane region" description="Helical" evidence="10">
    <location>
        <begin position="554"/>
        <end position="574"/>
    </location>
</feature>
<feature type="transmembrane region" description="Helical" evidence="10">
    <location>
        <begin position="1224"/>
        <end position="1245"/>
    </location>
</feature>
<evidence type="ECO:0000256" key="8">
    <source>
        <dbReference type="ARBA" id="ARBA00023136"/>
    </source>
</evidence>
<dbReference type="GO" id="GO:0016020">
    <property type="term" value="C:membrane"/>
    <property type="evidence" value="ECO:0007669"/>
    <property type="project" value="UniProtKB-SubCell"/>
</dbReference>
<evidence type="ECO:0000313" key="13">
    <source>
        <dbReference type="Proteomes" id="UP000244855"/>
    </source>
</evidence>
<name>A0A2V1D8C7_9PLEO</name>
<accession>A0A2V1D8C7</accession>
<dbReference type="SUPFAM" id="SSF52540">
    <property type="entry name" value="P-loop containing nucleoside triphosphate hydrolases"/>
    <property type="match status" value="2"/>
</dbReference>
<dbReference type="InterPro" id="IPR027417">
    <property type="entry name" value="P-loop_NTPase"/>
</dbReference>
<feature type="region of interest" description="Disordered" evidence="9">
    <location>
        <begin position="1551"/>
        <end position="1579"/>
    </location>
</feature>
<dbReference type="InterPro" id="IPR017871">
    <property type="entry name" value="ABC_transporter-like_CS"/>
</dbReference>
<dbReference type="Pfam" id="PF01061">
    <property type="entry name" value="ABC2_membrane"/>
    <property type="match status" value="2"/>
</dbReference>
<dbReference type="GO" id="GO:0005524">
    <property type="term" value="F:ATP binding"/>
    <property type="evidence" value="ECO:0007669"/>
    <property type="project" value="UniProtKB-KW"/>
</dbReference>
<dbReference type="GO" id="GO:0140359">
    <property type="term" value="F:ABC-type transporter activity"/>
    <property type="evidence" value="ECO:0007669"/>
    <property type="project" value="InterPro"/>
</dbReference>
<dbReference type="Pfam" id="PF06422">
    <property type="entry name" value="PDR_CDR"/>
    <property type="match status" value="1"/>
</dbReference>
<evidence type="ECO:0000256" key="10">
    <source>
        <dbReference type="SAM" id="Phobius"/>
    </source>
</evidence>
<feature type="transmembrane region" description="Helical" evidence="10">
    <location>
        <begin position="694"/>
        <end position="713"/>
    </location>
</feature>
<feature type="transmembrane region" description="Helical" evidence="10">
    <location>
        <begin position="1296"/>
        <end position="1327"/>
    </location>
</feature>
<comment type="similarity">
    <text evidence="2">Belongs to the ABC transporter superfamily. ABCG family. PDR (TC 3.A.1.205) subfamily.</text>
</comment>
<keyword evidence="13" id="KW-1185">Reference proteome</keyword>
<dbReference type="InterPro" id="IPR003439">
    <property type="entry name" value="ABC_transporter-like_ATP-bd"/>
</dbReference>
<dbReference type="InterPro" id="IPR003593">
    <property type="entry name" value="AAA+_ATPase"/>
</dbReference>
<gene>
    <name evidence="12" type="ORF">DM02DRAFT_618697</name>
</gene>
<keyword evidence="7 10" id="KW-1133">Transmembrane helix</keyword>
<feature type="transmembrane region" description="Helical" evidence="10">
    <location>
        <begin position="1381"/>
        <end position="1405"/>
    </location>
</feature>
<feature type="region of interest" description="Disordered" evidence="9">
    <location>
        <begin position="1"/>
        <end position="98"/>
    </location>
</feature>
<protein>
    <recommendedName>
        <fullName evidence="11">ABC transporter domain-containing protein</fullName>
    </recommendedName>
</protein>
<keyword evidence="4 10" id="KW-0812">Transmembrane</keyword>
<feature type="domain" description="ABC transporter" evidence="11">
    <location>
        <begin position="880"/>
        <end position="1122"/>
    </location>
</feature>
<dbReference type="InterPro" id="IPR010929">
    <property type="entry name" value="PDR_CDR_ABC"/>
</dbReference>
<keyword evidence="6" id="KW-0067">ATP-binding</keyword>
<dbReference type="InterPro" id="IPR034003">
    <property type="entry name" value="ABCG_PDR_2"/>
</dbReference>
<feature type="domain" description="ABC transporter" evidence="11">
    <location>
        <begin position="187"/>
        <end position="441"/>
    </location>
</feature>
<feature type="transmembrane region" description="Helical" evidence="10">
    <location>
        <begin position="663"/>
        <end position="682"/>
    </location>
</feature>
<organism evidence="12 13">
    <name type="scientific">Periconia macrospinosa</name>
    <dbReference type="NCBI Taxonomy" id="97972"/>
    <lineage>
        <taxon>Eukaryota</taxon>
        <taxon>Fungi</taxon>
        <taxon>Dikarya</taxon>
        <taxon>Ascomycota</taxon>
        <taxon>Pezizomycotina</taxon>
        <taxon>Dothideomycetes</taxon>
        <taxon>Pleosporomycetidae</taxon>
        <taxon>Pleosporales</taxon>
        <taxon>Massarineae</taxon>
        <taxon>Periconiaceae</taxon>
        <taxon>Periconia</taxon>
    </lineage>
</organism>
<proteinExistence type="inferred from homology"/>
<evidence type="ECO:0000256" key="4">
    <source>
        <dbReference type="ARBA" id="ARBA00022692"/>
    </source>
</evidence>
<feature type="compositionally biased region" description="Polar residues" evidence="9">
    <location>
        <begin position="28"/>
        <end position="90"/>
    </location>
</feature>
<dbReference type="Pfam" id="PF14510">
    <property type="entry name" value="ABC_trans_N"/>
    <property type="match status" value="1"/>
</dbReference>
<evidence type="ECO:0000259" key="11">
    <source>
        <dbReference type="PROSITE" id="PS50893"/>
    </source>
</evidence>
<sequence length="1579" mass="175721">MSLVGNFTSNGDGQAQNHVPPRDAVASSHGTTSTGHAESDTSEASTIAANQDGSRLTPRNTNNNNQRSDPKDSTLTTTQNSEAVSLNDQDSNGRRESVVHELARRYTEQSHYSITHQNPFNAQPGSALDPSGDNFNARAWAKAMLNTQLEDPNAPPPRTAGVSFRNLNVHGFGSDTDYQKSVGNVWLEGAGLAKKLMGNKGRKIEILKDLEGLVEAGEMLVVLGPPGSGCSTFLKTLAGETHGFFVDQNSVMNYQGISPEQMAKDFRGEAIYTAEVDVHFPMLTVGETLYFAARARAPRHIPGGATITQYGEHKRDVIMAMFGISHTINTKVGNDFIRGVSGGERKRVTIAEAALSGAPLQCWDNSTRGLDSANAIEFCKTLRMETEINGATACVAIYQAPQSAIDVFNKALVLYEGRQIYFGPVTAAKQYFVDMGFDCPDRQTDADFLTSMTSPLERVVRPGWEDRVPRTPDEFAQRWKDSAERAVLLKQIEAYEQKYPIGGEHLQKFTESRKAQQARGQRIKSPYTLSYMQQVQLCLWRGFRRLMADPSITVFQLVANSIMALIVSSVFFNLQPTTASFFSRAALLFFAILMNAFGSALEILTLYAQRPIVEKHSRYALYHPSAEAFASMLTDMPYKILNAITFNLVLYFMTNLRREPGRYFFFVLISFMLTLVMSMFFRSLASLSRSLDQALAPAAILILGLVMYTGFAIPPNYMLGWSEWIRYINPVSYAFEALMVNEFHDQNFACVNYMPFGTGYENATGSHRVCSTVGSVPGQDFVNGDRFIELSYNYTNSHKWRNFGILWAFMFALMFIYLAATELITAKKSKGEVLVFRRGHKAFKNKSTDDLESAPAGRNVGAAMDGSDDIAIIERQTAIFQWKDVCYDIKIKGEGRRILDHVDGWVKPGTLTALMGVSGAGKTTLLDCLATRTTMGVITGEMLVDGKPRDESFQRKTGYAQQQDLHLSTSTVREALTFSALLRQPAHVSRQEKIDYVEEVIKLLEMTEYADAVVGVPGEGLNVEQRKRLTIGVELAAKPQLLLFLDEPTSGLDSQTSWAILDLLDKLKKNGQAILCTIHQPSAMLFARFDRLLFLKSGGKTVYFGEVGANSHVLIDYFVRNGGPPCPPDANPAEWMLEVIGAAPGSHTDIDWHDTWRKSPEYAAVQEHLDELKYERSQANNLQRTVSAQKREDKAAYREFAAPFWEQLREVTIRVYQQYWRSPVYIYSKTALCSLSALFIGFSLFHTPNTQQGLQNQMFSIFMLMTIFGQLVQQIMPHFVTQRALYEVRERPSKAYSWVAFMIANIVVELPWNTLMAVIVYFCWYYPIGLYNNAIETDAVALRGFQMFLFCWMFLLFTSTFAHLVIAGVDTAENGGNIANLCFSMCLIFCGVLATPEALPGFWIFMYRLSPFNYMISGMLSVGVANTNVVCAPTEFLHFDPPSGQNCGQYTDPFKSTKGGYVANPEATSDCQYCSMGETNVFLGLMHAEYSNVWRNFGILWAYVIFNILGALFFYWLARVPKVKKEKPDTVEVGGTADAAEAKVLGDSKRVGSVVGGSSEKDQATGEAAAEAGEKSVKA</sequence>
<dbReference type="Gene3D" id="3.40.50.300">
    <property type="entry name" value="P-loop containing nucleotide triphosphate hydrolases"/>
    <property type="match status" value="2"/>
</dbReference>
<dbReference type="GO" id="GO:0016887">
    <property type="term" value="F:ATP hydrolysis activity"/>
    <property type="evidence" value="ECO:0007669"/>
    <property type="project" value="InterPro"/>
</dbReference>
<dbReference type="CDD" id="cd03233">
    <property type="entry name" value="ABCG_PDR_domain1"/>
    <property type="match status" value="1"/>
</dbReference>
<feature type="compositionally biased region" description="Polar residues" evidence="9">
    <location>
        <begin position="1"/>
        <end position="17"/>
    </location>
</feature>
<dbReference type="OrthoDB" id="245989at2759"/>
<dbReference type="SMART" id="SM00382">
    <property type="entry name" value="AAA"/>
    <property type="match status" value="2"/>
</dbReference>
<dbReference type="STRING" id="97972.A0A2V1D8C7"/>
<dbReference type="InterPro" id="IPR034001">
    <property type="entry name" value="ABCG_PDR_1"/>
</dbReference>
<dbReference type="InterPro" id="IPR029481">
    <property type="entry name" value="ABC_trans_N"/>
</dbReference>
<comment type="subcellular location">
    <subcellularLocation>
        <location evidence="1">Membrane</location>
        <topology evidence="1">Multi-pass membrane protein</topology>
    </subcellularLocation>
</comment>
<feature type="transmembrane region" description="Helical" evidence="10">
    <location>
        <begin position="1499"/>
        <end position="1518"/>
    </location>
</feature>
<evidence type="ECO:0000256" key="7">
    <source>
        <dbReference type="ARBA" id="ARBA00022989"/>
    </source>
</evidence>
<dbReference type="PANTHER" id="PTHR19241">
    <property type="entry name" value="ATP-BINDING CASSETTE TRANSPORTER"/>
    <property type="match status" value="1"/>
</dbReference>
<dbReference type="EMBL" id="KZ805540">
    <property type="protein sequence ID" value="PVH94318.1"/>
    <property type="molecule type" value="Genomic_DNA"/>
</dbReference>
<feature type="transmembrane region" description="Helical" evidence="10">
    <location>
        <begin position="1347"/>
        <end position="1369"/>
    </location>
</feature>
<evidence type="ECO:0000256" key="6">
    <source>
        <dbReference type="ARBA" id="ARBA00022840"/>
    </source>
</evidence>
<evidence type="ECO:0000256" key="1">
    <source>
        <dbReference type="ARBA" id="ARBA00004141"/>
    </source>
</evidence>
<evidence type="ECO:0000256" key="5">
    <source>
        <dbReference type="ARBA" id="ARBA00022741"/>
    </source>
</evidence>
<evidence type="ECO:0000313" key="12">
    <source>
        <dbReference type="EMBL" id="PVH94318.1"/>
    </source>
</evidence>
<reference evidence="12 13" key="1">
    <citation type="journal article" date="2018" name="Sci. Rep.">
        <title>Comparative genomics provides insights into the lifestyle and reveals functional heterogeneity of dark septate endophytic fungi.</title>
        <authorList>
            <person name="Knapp D.G."/>
            <person name="Nemeth J.B."/>
            <person name="Barry K."/>
            <person name="Hainaut M."/>
            <person name="Henrissat B."/>
            <person name="Johnson J."/>
            <person name="Kuo A."/>
            <person name="Lim J.H.P."/>
            <person name="Lipzen A."/>
            <person name="Nolan M."/>
            <person name="Ohm R.A."/>
            <person name="Tamas L."/>
            <person name="Grigoriev I.V."/>
            <person name="Spatafora J.W."/>
            <person name="Nagy L.G."/>
            <person name="Kovacs G.M."/>
        </authorList>
    </citation>
    <scope>NUCLEOTIDE SEQUENCE [LARGE SCALE GENOMIC DNA]</scope>
    <source>
        <strain evidence="12 13">DSE2036</strain>
    </source>
</reference>
<dbReference type="PROSITE" id="PS50893">
    <property type="entry name" value="ABC_TRANSPORTER_2"/>
    <property type="match status" value="2"/>
</dbReference>
<feature type="transmembrane region" description="Helical" evidence="10">
    <location>
        <begin position="586"/>
        <end position="608"/>
    </location>
</feature>